<accession>A0A229UP94</accession>
<evidence type="ECO:0000313" key="2">
    <source>
        <dbReference type="Proteomes" id="UP000215509"/>
    </source>
</evidence>
<dbReference type="AlphaFoldDB" id="A0A229UP94"/>
<organism evidence="1 2">
    <name type="scientific">Paenibacillus rigui</name>
    <dbReference type="NCBI Taxonomy" id="554312"/>
    <lineage>
        <taxon>Bacteria</taxon>
        <taxon>Bacillati</taxon>
        <taxon>Bacillota</taxon>
        <taxon>Bacilli</taxon>
        <taxon>Bacillales</taxon>
        <taxon>Paenibacillaceae</taxon>
        <taxon>Paenibacillus</taxon>
    </lineage>
</organism>
<sequence length="74" mass="8249">MIHYTVLPLDAVMDGIETMEASTIEVTMNGITMQVQPMNATQASIVRILSPNPQDYLNPLYSPGRVIQFQLVLQ</sequence>
<dbReference type="RefSeq" id="WP_094016583.1">
    <property type="nucleotide sequence ID" value="NZ_NMQW01000027.1"/>
</dbReference>
<comment type="caution">
    <text evidence="1">The sequence shown here is derived from an EMBL/GenBank/DDBJ whole genome shotgun (WGS) entry which is preliminary data.</text>
</comment>
<dbReference type="EMBL" id="NMQW01000027">
    <property type="protein sequence ID" value="OXM84729.1"/>
    <property type="molecule type" value="Genomic_DNA"/>
</dbReference>
<dbReference type="InterPro" id="IPR025619">
    <property type="entry name" value="YlzJ"/>
</dbReference>
<keyword evidence="2" id="KW-1185">Reference proteome</keyword>
<name>A0A229UP94_9BACL</name>
<dbReference type="Proteomes" id="UP000215509">
    <property type="component" value="Unassembled WGS sequence"/>
</dbReference>
<protein>
    <submittedName>
        <fullName evidence="1">Uncharacterized protein</fullName>
    </submittedName>
</protein>
<reference evidence="1 2" key="1">
    <citation type="submission" date="2017-07" db="EMBL/GenBank/DDBJ databases">
        <title>Genome sequencing and assembly of Paenibacillus rigui.</title>
        <authorList>
            <person name="Mayilraj S."/>
        </authorList>
    </citation>
    <scope>NUCLEOTIDE SEQUENCE [LARGE SCALE GENOMIC DNA]</scope>
    <source>
        <strain evidence="1 2">JCM 16352</strain>
    </source>
</reference>
<dbReference type="Pfam" id="PF14035">
    <property type="entry name" value="YlzJ"/>
    <property type="match status" value="1"/>
</dbReference>
<evidence type="ECO:0000313" key="1">
    <source>
        <dbReference type="EMBL" id="OXM84729.1"/>
    </source>
</evidence>
<proteinExistence type="predicted"/>
<dbReference type="OrthoDB" id="1683573at2"/>
<gene>
    <name evidence="1" type="ORF">CF651_19690</name>
</gene>